<accession>A0A4V2J4L1</accession>
<dbReference type="InterPro" id="IPR001932">
    <property type="entry name" value="PPM-type_phosphatase-like_dom"/>
</dbReference>
<dbReference type="Gene3D" id="3.60.40.10">
    <property type="entry name" value="PPM-type phosphatase domain"/>
    <property type="match status" value="1"/>
</dbReference>
<keyword evidence="3" id="KW-1185">Reference proteome</keyword>
<proteinExistence type="predicted"/>
<dbReference type="OrthoDB" id="9801841at2"/>
<evidence type="ECO:0000313" key="3">
    <source>
        <dbReference type="Proteomes" id="UP000293142"/>
    </source>
</evidence>
<dbReference type="SUPFAM" id="SSF81606">
    <property type="entry name" value="PP2C-like"/>
    <property type="match status" value="1"/>
</dbReference>
<evidence type="ECO:0000259" key="1">
    <source>
        <dbReference type="PROSITE" id="PS51746"/>
    </source>
</evidence>
<gene>
    <name evidence="2" type="ORF">EYB31_07480</name>
</gene>
<name>A0A4V2J4L1_9BACL</name>
<dbReference type="SMART" id="SM00332">
    <property type="entry name" value="PP2Cc"/>
    <property type="match status" value="1"/>
</dbReference>
<reference evidence="2 3" key="1">
    <citation type="submission" date="2019-02" db="EMBL/GenBank/DDBJ databases">
        <title>Paenibacillus sp. nov., isolated from surface-sterilized tissue of Thalictrum simplex L.</title>
        <authorList>
            <person name="Tuo L."/>
        </authorList>
    </citation>
    <scope>NUCLEOTIDE SEQUENCE [LARGE SCALE GENOMIC DNA]</scope>
    <source>
        <strain evidence="2 3">N2SHLJ1</strain>
    </source>
</reference>
<dbReference type="SMART" id="SM00331">
    <property type="entry name" value="PP2C_SIG"/>
    <property type="match status" value="1"/>
</dbReference>
<comment type="caution">
    <text evidence="2">The sequence shown here is derived from an EMBL/GenBank/DDBJ whole genome shotgun (WGS) entry which is preliminary data.</text>
</comment>
<dbReference type="RefSeq" id="WP_131012665.1">
    <property type="nucleotide sequence ID" value="NZ_SIRE01000005.1"/>
</dbReference>
<feature type="domain" description="PPM-type phosphatase" evidence="1">
    <location>
        <begin position="10"/>
        <end position="262"/>
    </location>
</feature>
<dbReference type="EMBL" id="SIRE01000005">
    <property type="protein sequence ID" value="TBL80251.1"/>
    <property type="molecule type" value="Genomic_DNA"/>
</dbReference>
<organism evidence="2 3">
    <name type="scientific">Paenibacillus thalictri</name>
    <dbReference type="NCBI Taxonomy" id="2527873"/>
    <lineage>
        <taxon>Bacteria</taxon>
        <taxon>Bacillati</taxon>
        <taxon>Bacillota</taxon>
        <taxon>Bacilli</taxon>
        <taxon>Bacillales</taxon>
        <taxon>Paenibacillaceae</taxon>
        <taxon>Paenibacillus</taxon>
    </lineage>
</organism>
<dbReference type="Pfam" id="PF13672">
    <property type="entry name" value="PP2C_2"/>
    <property type="match status" value="1"/>
</dbReference>
<dbReference type="CDD" id="cd00143">
    <property type="entry name" value="PP2Cc"/>
    <property type="match status" value="1"/>
</dbReference>
<dbReference type="PROSITE" id="PS51746">
    <property type="entry name" value="PPM_2"/>
    <property type="match status" value="1"/>
</dbReference>
<dbReference type="Proteomes" id="UP000293142">
    <property type="component" value="Unassembled WGS sequence"/>
</dbReference>
<dbReference type="InterPro" id="IPR036457">
    <property type="entry name" value="PPM-type-like_dom_sf"/>
</dbReference>
<dbReference type="AlphaFoldDB" id="A0A4V2J4L1"/>
<sequence length="305" mass="35078">MKKTVAVNWQYGTFTHSGWYQADNEDRSLLRIGTSEQGDPYAVAIIADGMGGYGSGAEASELALTMTKEWMDHVLPIVFAKENPLDELDHILGLLFHRINEHLVQTGVNNESKLGTTLSILILYKEVYLLHHTGDCRIYYRKQTGRIQQLTEDQTWVAEQVRLKKLSPLQAVKHPNRSVLLHCLGINPQLSVFRKKGYYDPYSLFMLCSDGLYTRFREDELDRLLLIVGRGQLDLPDICSELVNQALSRGANDNLTVMLLRPMTVYSTEKERLVRQLNSFYREKLPETGKKMASDLNEWVRKWRK</sequence>
<protein>
    <submittedName>
        <fullName evidence="2">Serine/threonine-protein phosphatase</fullName>
    </submittedName>
</protein>
<evidence type="ECO:0000313" key="2">
    <source>
        <dbReference type="EMBL" id="TBL80251.1"/>
    </source>
</evidence>